<keyword evidence="2" id="KW-0812">Transmembrane</keyword>
<keyword evidence="2" id="KW-1133">Transmembrane helix</keyword>
<proteinExistence type="predicted"/>
<gene>
    <name evidence="3" type="ORF">SIL82_00925</name>
</gene>
<reference evidence="3 4" key="1">
    <citation type="submission" date="2023-11" db="EMBL/GenBank/DDBJ databases">
        <title>MicrobeMod: A computational toolkit for identifying prokaryotic methylation and restriction-modification with nanopore sequencing.</title>
        <authorList>
            <person name="Crits-Christoph A."/>
            <person name="Kang S.C."/>
            <person name="Lee H."/>
            <person name="Ostrov N."/>
        </authorList>
    </citation>
    <scope>NUCLEOTIDE SEQUENCE [LARGE SCALE GENOMIC DNA]</scope>
    <source>
        <strain evidence="3 4">ATCC 14820</strain>
    </source>
</reference>
<organism evidence="3 4">
    <name type="scientific">Sphingomonas echinoides</name>
    <dbReference type="NCBI Taxonomy" id="59803"/>
    <lineage>
        <taxon>Bacteria</taxon>
        <taxon>Pseudomonadati</taxon>
        <taxon>Pseudomonadota</taxon>
        <taxon>Alphaproteobacteria</taxon>
        <taxon>Sphingomonadales</taxon>
        <taxon>Sphingomonadaceae</taxon>
        <taxon>Sphingomonas</taxon>
    </lineage>
</organism>
<comment type="caution">
    <text evidence="3">The sequence shown here is derived from an EMBL/GenBank/DDBJ whole genome shotgun (WGS) entry which is preliminary data.</text>
</comment>
<feature type="region of interest" description="Disordered" evidence="1">
    <location>
        <begin position="36"/>
        <end position="62"/>
    </location>
</feature>
<dbReference type="EMBL" id="JAWXXV010000001">
    <property type="protein sequence ID" value="MDX5982807.1"/>
    <property type="molecule type" value="Genomic_DNA"/>
</dbReference>
<evidence type="ECO:0000313" key="4">
    <source>
        <dbReference type="Proteomes" id="UP001279660"/>
    </source>
</evidence>
<dbReference type="Proteomes" id="UP001279660">
    <property type="component" value="Unassembled WGS sequence"/>
</dbReference>
<evidence type="ECO:0000256" key="1">
    <source>
        <dbReference type="SAM" id="MobiDB-lite"/>
    </source>
</evidence>
<keyword evidence="4" id="KW-1185">Reference proteome</keyword>
<sequence>MDRKDTNWNRIGLAAAVVLVPGGFLLGAALLARRYRQKSGGDSTPMPDARDDDPATEPTISA</sequence>
<evidence type="ECO:0000313" key="3">
    <source>
        <dbReference type="EMBL" id="MDX5982807.1"/>
    </source>
</evidence>
<protein>
    <submittedName>
        <fullName evidence="3">Uncharacterized protein</fullName>
    </submittedName>
</protein>
<evidence type="ECO:0000256" key="2">
    <source>
        <dbReference type="SAM" id="Phobius"/>
    </source>
</evidence>
<keyword evidence="2" id="KW-0472">Membrane</keyword>
<accession>A0ABU4PI47</accession>
<dbReference type="RefSeq" id="WP_010406040.1">
    <property type="nucleotide sequence ID" value="NZ_JAWXXV010000001.1"/>
</dbReference>
<feature type="transmembrane region" description="Helical" evidence="2">
    <location>
        <begin position="12"/>
        <end position="32"/>
    </location>
</feature>
<name>A0ABU4PI47_9SPHN</name>